<keyword evidence="5 7" id="KW-1133">Transmembrane helix</keyword>
<dbReference type="EMBL" id="JMQA01000046">
    <property type="protein sequence ID" value="KFM94717.1"/>
    <property type="molecule type" value="Genomic_DNA"/>
</dbReference>
<proteinExistence type="predicted"/>
<dbReference type="InterPro" id="IPR027417">
    <property type="entry name" value="P-loop_NTPase"/>
</dbReference>
<evidence type="ECO:0000313" key="10">
    <source>
        <dbReference type="EMBL" id="KFM94717.1"/>
    </source>
</evidence>
<dbReference type="AlphaFoldDB" id="A0A090YA63"/>
<evidence type="ECO:0000256" key="2">
    <source>
        <dbReference type="ARBA" id="ARBA00022692"/>
    </source>
</evidence>
<dbReference type="Gene3D" id="1.20.1560.10">
    <property type="entry name" value="ABC transporter type 1, transmembrane domain"/>
    <property type="match status" value="1"/>
</dbReference>
<comment type="caution">
    <text evidence="10">The sequence shown here is derived from an EMBL/GenBank/DDBJ whole genome shotgun (WGS) entry which is preliminary data.</text>
</comment>
<dbReference type="Proteomes" id="UP000029278">
    <property type="component" value="Unassembled WGS sequence"/>
</dbReference>
<dbReference type="InterPro" id="IPR039421">
    <property type="entry name" value="Type_1_exporter"/>
</dbReference>
<dbReference type="SUPFAM" id="SSF90123">
    <property type="entry name" value="ABC transporter transmembrane region"/>
    <property type="match status" value="1"/>
</dbReference>
<dbReference type="GO" id="GO:0005886">
    <property type="term" value="C:plasma membrane"/>
    <property type="evidence" value="ECO:0007669"/>
    <property type="project" value="UniProtKB-SubCell"/>
</dbReference>
<feature type="transmembrane region" description="Helical" evidence="7">
    <location>
        <begin position="20"/>
        <end position="49"/>
    </location>
</feature>
<gene>
    <name evidence="10" type="ORF">DJ90_5934</name>
</gene>
<evidence type="ECO:0000259" key="8">
    <source>
        <dbReference type="PROSITE" id="PS50893"/>
    </source>
</evidence>
<dbReference type="InterPro" id="IPR036640">
    <property type="entry name" value="ABC1_TM_sf"/>
</dbReference>
<dbReference type="GO" id="GO:0140359">
    <property type="term" value="F:ABC-type transporter activity"/>
    <property type="evidence" value="ECO:0007669"/>
    <property type="project" value="InterPro"/>
</dbReference>
<dbReference type="PATRIC" id="fig|44252.3.peg.5363"/>
<keyword evidence="3" id="KW-0547">Nucleotide-binding</keyword>
<dbReference type="SUPFAM" id="SSF52540">
    <property type="entry name" value="P-loop containing nucleoside triphosphate hydrolases"/>
    <property type="match status" value="1"/>
</dbReference>
<dbReference type="InterPro" id="IPR011527">
    <property type="entry name" value="ABC1_TM_dom"/>
</dbReference>
<dbReference type="Gene3D" id="3.40.50.300">
    <property type="entry name" value="P-loop containing nucleotide triphosphate hydrolases"/>
    <property type="match status" value="1"/>
</dbReference>
<dbReference type="GeneID" id="77010965"/>
<evidence type="ECO:0000256" key="3">
    <source>
        <dbReference type="ARBA" id="ARBA00022741"/>
    </source>
</evidence>
<keyword evidence="11" id="KW-1185">Reference proteome</keyword>
<dbReference type="GO" id="GO:0005524">
    <property type="term" value="F:ATP binding"/>
    <property type="evidence" value="ECO:0007669"/>
    <property type="project" value="UniProtKB-KW"/>
</dbReference>
<dbReference type="RefSeq" id="WP_036619100.1">
    <property type="nucleotide sequence ID" value="NZ_BOSD01000002.1"/>
</dbReference>
<feature type="domain" description="ABC transporter" evidence="8">
    <location>
        <begin position="359"/>
        <end position="598"/>
    </location>
</feature>
<dbReference type="OrthoDB" id="9806127at2"/>
<dbReference type="InterPro" id="IPR003439">
    <property type="entry name" value="ABC_transporter-like_ATP-bd"/>
</dbReference>
<keyword evidence="6 7" id="KW-0472">Membrane</keyword>
<name>A0A090YA63_PAEMA</name>
<dbReference type="SMART" id="SM00382">
    <property type="entry name" value="AAA"/>
    <property type="match status" value="1"/>
</dbReference>
<evidence type="ECO:0000256" key="6">
    <source>
        <dbReference type="ARBA" id="ARBA00023136"/>
    </source>
</evidence>
<dbReference type="PROSITE" id="PS50893">
    <property type="entry name" value="ABC_TRANSPORTER_2"/>
    <property type="match status" value="1"/>
</dbReference>
<dbReference type="Pfam" id="PF00005">
    <property type="entry name" value="ABC_tran"/>
    <property type="match status" value="1"/>
</dbReference>
<dbReference type="GO" id="GO:0016887">
    <property type="term" value="F:ATP hydrolysis activity"/>
    <property type="evidence" value="ECO:0007669"/>
    <property type="project" value="InterPro"/>
</dbReference>
<feature type="transmembrane region" description="Helical" evidence="7">
    <location>
        <begin position="69"/>
        <end position="90"/>
    </location>
</feature>
<accession>A0A090YA63</accession>
<feature type="transmembrane region" description="Helical" evidence="7">
    <location>
        <begin position="295"/>
        <end position="318"/>
    </location>
</feature>
<dbReference type="PROSITE" id="PS50929">
    <property type="entry name" value="ABC_TM1F"/>
    <property type="match status" value="1"/>
</dbReference>
<organism evidence="10 11">
    <name type="scientific">Paenibacillus macerans</name>
    <name type="common">Bacillus macerans</name>
    <dbReference type="NCBI Taxonomy" id="44252"/>
    <lineage>
        <taxon>Bacteria</taxon>
        <taxon>Bacillati</taxon>
        <taxon>Bacillota</taxon>
        <taxon>Bacilli</taxon>
        <taxon>Bacillales</taxon>
        <taxon>Paenibacillaceae</taxon>
        <taxon>Paenibacillus</taxon>
    </lineage>
</organism>
<keyword evidence="2 7" id="KW-0812">Transmembrane</keyword>
<dbReference type="InterPro" id="IPR003593">
    <property type="entry name" value="AAA+_ATPase"/>
</dbReference>
<dbReference type="PANTHER" id="PTHR24221:SF646">
    <property type="entry name" value="HAEMOLYSIN SECRETION ATP-BINDING PROTEIN"/>
    <property type="match status" value="1"/>
</dbReference>
<dbReference type="HOGENOM" id="CLU_000604_84_3_9"/>
<keyword evidence="4" id="KW-0067">ATP-binding</keyword>
<dbReference type="STRING" id="44252.DJ90_5934"/>
<evidence type="ECO:0000256" key="5">
    <source>
        <dbReference type="ARBA" id="ARBA00022989"/>
    </source>
</evidence>
<reference evidence="10 11" key="1">
    <citation type="submission" date="2014-04" db="EMBL/GenBank/DDBJ databases">
        <authorList>
            <person name="Bishop-Lilly K.A."/>
            <person name="Broomall S.M."/>
            <person name="Chain P.S."/>
            <person name="Chertkov O."/>
            <person name="Coyne S.R."/>
            <person name="Daligault H.E."/>
            <person name="Davenport K.W."/>
            <person name="Erkkila T."/>
            <person name="Frey K.G."/>
            <person name="Gibbons H.S."/>
            <person name="Gu W."/>
            <person name="Jaissle J."/>
            <person name="Johnson S.L."/>
            <person name="Koroleva G.I."/>
            <person name="Ladner J.T."/>
            <person name="Lo C.-C."/>
            <person name="Minogue T.D."/>
            <person name="Munk C."/>
            <person name="Palacios G.F."/>
            <person name="Redden C.L."/>
            <person name="Rosenzweig C.N."/>
            <person name="Scholz M.B."/>
            <person name="Teshima H."/>
            <person name="Xu Y."/>
        </authorList>
    </citation>
    <scope>NUCLEOTIDE SEQUENCE [LARGE SCALE GENOMIC DNA]</scope>
    <source>
        <strain evidence="10 11">8244</strain>
    </source>
</reference>
<evidence type="ECO:0000256" key="7">
    <source>
        <dbReference type="SAM" id="Phobius"/>
    </source>
</evidence>
<evidence type="ECO:0000256" key="4">
    <source>
        <dbReference type="ARBA" id="ARBA00022840"/>
    </source>
</evidence>
<evidence type="ECO:0000313" key="11">
    <source>
        <dbReference type="Proteomes" id="UP000029278"/>
    </source>
</evidence>
<protein>
    <submittedName>
        <fullName evidence="10">ABC transporter family protein</fullName>
    </submittedName>
</protein>
<evidence type="ECO:0000256" key="1">
    <source>
        <dbReference type="ARBA" id="ARBA00004651"/>
    </source>
</evidence>
<evidence type="ECO:0000259" key="9">
    <source>
        <dbReference type="PROSITE" id="PS50929"/>
    </source>
</evidence>
<comment type="subcellular location">
    <subcellularLocation>
        <location evidence="1">Cell membrane</location>
        <topology evidence="1">Multi-pass membrane protein</topology>
    </subcellularLocation>
</comment>
<feature type="transmembrane region" description="Helical" evidence="7">
    <location>
        <begin position="265"/>
        <end position="283"/>
    </location>
</feature>
<feature type="domain" description="ABC transmembrane type-1" evidence="9">
    <location>
        <begin position="30"/>
        <end position="318"/>
    </location>
</feature>
<dbReference type="PANTHER" id="PTHR24221">
    <property type="entry name" value="ATP-BINDING CASSETTE SUB-FAMILY B"/>
    <property type="match status" value="1"/>
</dbReference>
<dbReference type="GO" id="GO:0034040">
    <property type="term" value="F:ATPase-coupled lipid transmembrane transporter activity"/>
    <property type="evidence" value="ECO:0007669"/>
    <property type="project" value="TreeGrafter"/>
</dbReference>
<sequence length="610" mass="69100">MLTISKLRFITRVSIRFVLYFWYVAKLEIIFSIFLKIGQAIIPSLHLLVTKLLIDSISNVLQGDVAIDIVIKYLGLQAITMVLSHILIAIDRLNSIKMQNKITYATEEKIITKTSTIPILHFEKSEFYDQLLRVSSGQSQRVVEMFNGPLNILQNLLTLTTIIGLISTIHWITSISVVIFAIFPLIINIKVSKLNFKLNKEITPLTRLINYFLNLLKHRDSAKEIRVFQLQNHLIDRWRRLYVTYTRKKFSFEVYSTYLRTGTEIFTTLLIAVNLGFIIWVGIKNKLTIGDYTAITQAFVSVQGILVSLSYSVSSLYANALAIQELIQFLEMSDELTTEYNNIDKSFSNEDKDFIGNGIVVKDLQFSYDNNRVVLDHLSFSIKPGERVAIVGDNGAGKSTLVKCLLGLYRTYDGSIYYGNKELKQLPINRVFNHVSALFQDFGKYELTVSENISFGNIKYIHDQDKILEASKKGGAYTFINQLPFGFNTQLGRSFNGGTEISGGQWHRIAISRAFIRDSEVIILDEPAASLDPFAEASLCENFANLSKGKTTILISHRLSSCVNADLILVMREGKIVEQGKHEELLAQNGYYAKMFLLQANSYQKGTVLS</sequence>
<feature type="transmembrane region" description="Helical" evidence="7">
    <location>
        <begin position="156"/>
        <end position="187"/>
    </location>
</feature>